<sequence length="592" mass="62513">MPLPGSVGTALSRDASSGPVWMVRTGREAAALALDHDGLLDSESVFLEDVHAPDADAFSKRAATFLRDHDHDALPRFFDAWTARDRTIHRFSPQSGWNGPIRHILTHRTAGVDGRKYLEQHRARGAGLPPAVALRIVERLADACRLAHAAGVGHGGILAPSVRVRPDGRPVLEFWGGGRSMVGNLGRDHEHLWAGVRDLLRAASPSSSPAGDVFALGSLLSLLVTGAPAHQLGASRQQYWSPSSRAEGFAWLDDVVGRACDPGRGFGMDAGALREALASLLDERRPSPGRVRADLQGGDLSTFAELVACADAPSAGPLAGEAGEAVARHVLGALARERPVPLFAELVLAVCPEARPLVRAFALDRSRSAWARDVALTLLALSDDAQALDVALTLDADIPGSLTRVGWSARPQLVTLGGAVCPHAWSSLRGEPTSDEHGALRRECPACGVVVTARSSLGMRWPWPPLFASTSDPEGPRLSVVSAHGVIESDLPPGVPHYIGSEPSCSLHVKPLAPLAPLDPADHAAFYAMDASRIAFTVGGRTPDGTELRGAVLDTRRADETLRIGPLLFVATAPGQVMVRADDGVQVTVRGA</sequence>
<dbReference type="EMBL" id="ASRX01000032">
    <property type="protein sequence ID" value="EYF04561.1"/>
    <property type="molecule type" value="Genomic_DNA"/>
</dbReference>
<gene>
    <name evidence="1" type="ORF">CAP_4381</name>
</gene>
<evidence type="ECO:0008006" key="3">
    <source>
        <dbReference type="Google" id="ProtNLM"/>
    </source>
</evidence>
<evidence type="ECO:0000313" key="1">
    <source>
        <dbReference type="EMBL" id="EYF04561.1"/>
    </source>
</evidence>
<proteinExistence type="predicted"/>
<protein>
    <recommendedName>
        <fullName evidence="3">Protein kinase domain-containing protein</fullName>
    </recommendedName>
</protein>
<dbReference type="Gene3D" id="1.10.510.10">
    <property type="entry name" value="Transferase(Phosphotransferase) domain 1"/>
    <property type="match status" value="1"/>
</dbReference>
<dbReference type="SUPFAM" id="SSF56112">
    <property type="entry name" value="Protein kinase-like (PK-like)"/>
    <property type="match status" value="1"/>
</dbReference>
<dbReference type="AlphaFoldDB" id="A0A017T7M8"/>
<comment type="caution">
    <text evidence="1">The sequence shown here is derived from an EMBL/GenBank/DDBJ whole genome shotgun (WGS) entry which is preliminary data.</text>
</comment>
<dbReference type="RefSeq" id="WP_156041004.1">
    <property type="nucleotide sequence ID" value="NZ_ASRX01000032.1"/>
</dbReference>
<dbReference type="STRING" id="1192034.CAP_4381"/>
<organism evidence="1 2">
    <name type="scientific">Chondromyces apiculatus DSM 436</name>
    <dbReference type="NCBI Taxonomy" id="1192034"/>
    <lineage>
        <taxon>Bacteria</taxon>
        <taxon>Pseudomonadati</taxon>
        <taxon>Myxococcota</taxon>
        <taxon>Polyangia</taxon>
        <taxon>Polyangiales</taxon>
        <taxon>Polyangiaceae</taxon>
        <taxon>Chondromyces</taxon>
    </lineage>
</organism>
<dbReference type="InterPro" id="IPR011009">
    <property type="entry name" value="Kinase-like_dom_sf"/>
</dbReference>
<name>A0A017T7M8_9BACT</name>
<accession>A0A017T7M8</accession>
<reference evidence="1 2" key="1">
    <citation type="submission" date="2013-05" db="EMBL/GenBank/DDBJ databases">
        <title>Genome assembly of Chondromyces apiculatus DSM 436.</title>
        <authorList>
            <person name="Sharma G."/>
            <person name="Khatri I."/>
            <person name="Kaur C."/>
            <person name="Mayilraj S."/>
            <person name="Subramanian S."/>
        </authorList>
    </citation>
    <scope>NUCLEOTIDE SEQUENCE [LARGE SCALE GENOMIC DNA]</scope>
    <source>
        <strain evidence="1 2">DSM 436</strain>
    </source>
</reference>
<dbReference type="Proteomes" id="UP000019678">
    <property type="component" value="Unassembled WGS sequence"/>
</dbReference>
<keyword evidence="2" id="KW-1185">Reference proteome</keyword>
<evidence type="ECO:0000313" key="2">
    <source>
        <dbReference type="Proteomes" id="UP000019678"/>
    </source>
</evidence>